<keyword evidence="4" id="KW-0808">Transferase</keyword>
<dbReference type="InterPro" id="IPR009061">
    <property type="entry name" value="DNA-bd_dom_put_sf"/>
</dbReference>
<name>A0ABQ4F3M5_9ACTN</name>
<dbReference type="InterPro" id="IPR046938">
    <property type="entry name" value="DNA_clamp_sf"/>
</dbReference>
<feature type="domain" description="HTH merR-type" evidence="9">
    <location>
        <begin position="29"/>
        <end position="99"/>
    </location>
</feature>
<dbReference type="PROSITE" id="PS50937">
    <property type="entry name" value="HTH_MERR_2"/>
    <property type="match status" value="1"/>
</dbReference>
<dbReference type="CDD" id="cd00140">
    <property type="entry name" value="beta_clamp"/>
    <property type="match status" value="1"/>
</dbReference>
<accession>A0ABQ4F3M5</accession>
<comment type="subcellular location">
    <subcellularLocation>
        <location evidence="1">Cytoplasm</location>
    </subcellularLocation>
</comment>
<dbReference type="SUPFAM" id="SSF55979">
    <property type="entry name" value="DNA clamp"/>
    <property type="match status" value="2"/>
</dbReference>
<evidence type="ECO:0000256" key="6">
    <source>
        <dbReference type="ARBA" id="ARBA00022705"/>
    </source>
</evidence>
<reference evidence="10 11" key="1">
    <citation type="submission" date="2021-01" db="EMBL/GenBank/DDBJ databases">
        <title>Whole genome shotgun sequence of Plantactinospora mayteni NBRC 109088.</title>
        <authorList>
            <person name="Komaki H."/>
            <person name="Tamura T."/>
        </authorList>
    </citation>
    <scope>NUCLEOTIDE SEQUENCE [LARGE SCALE GENOMIC DNA]</scope>
    <source>
        <strain evidence="10 11">NBRC 109088</strain>
    </source>
</reference>
<dbReference type="PANTHER" id="PTHR30478">
    <property type="entry name" value="DNA POLYMERASE III SUBUNIT BETA"/>
    <property type="match status" value="1"/>
</dbReference>
<keyword evidence="11" id="KW-1185">Reference proteome</keyword>
<dbReference type="Pfam" id="PF13411">
    <property type="entry name" value="MerR_1"/>
    <property type="match status" value="1"/>
</dbReference>
<proteinExistence type="inferred from homology"/>
<sequence length="400" mass="42557">MRRADRRSGLTLDLVEGAECLLVDGGGRLLGIGEMARASGLSISALRFYDGAGVLAPASVDPGTGYRRYAERQLPAARLLAGLRRIGMPLAEITRVLELRGSDPSAVSRLLDAHLRRLEEGLADARREAARLRVLCTAAEPSAEPSTEPEGRLTVPGRELAAAVDAVRFAAGADPGLPMLGGVHFEIDRDVLRLVATDRYRMAVSEVAGDPDHRCEGGAASGHSRVTVPVSFVDAARALLTGGWPATLTLGSAAVGLRVRDRRVTGTPMQHDFPDYHRLLRTATGGPDRRRVTVDVAGLRERLTAAETRTVVRADDGARCAVSVLAVDATNRLTVSPADAPAAPTDPVVRVGVNREFLLDALDAVGPGQLVLELDGPIRPLAVRRLDDDRAFSILMPVRV</sequence>
<keyword evidence="8" id="KW-0238">DNA-binding</keyword>
<gene>
    <name evidence="10" type="ORF">Pma05_80690</name>
</gene>
<dbReference type="PANTHER" id="PTHR30478:SF0">
    <property type="entry name" value="BETA SLIDING CLAMP"/>
    <property type="match status" value="1"/>
</dbReference>
<evidence type="ECO:0000313" key="11">
    <source>
        <dbReference type="Proteomes" id="UP000621500"/>
    </source>
</evidence>
<dbReference type="SMART" id="SM00480">
    <property type="entry name" value="POL3Bc"/>
    <property type="match status" value="1"/>
</dbReference>
<comment type="caution">
    <text evidence="10">The sequence shown here is derived from an EMBL/GenBank/DDBJ whole genome shotgun (WGS) entry which is preliminary data.</text>
</comment>
<keyword evidence="5" id="KW-0548">Nucleotidyltransferase</keyword>
<evidence type="ECO:0000259" key="9">
    <source>
        <dbReference type="PROSITE" id="PS50937"/>
    </source>
</evidence>
<protein>
    <recommendedName>
        <fullName evidence="9">HTH merR-type domain-containing protein</fullName>
    </recommendedName>
</protein>
<evidence type="ECO:0000256" key="2">
    <source>
        <dbReference type="ARBA" id="ARBA00010752"/>
    </source>
</evidence>
<evidence type="ECO:0000256" key="4">
    <source>
        <dbReference type="ARBA" id="ARBA00022679"/>
    </source>
</evidence>
<dbReference type="CDD" id="cd01107">
    <property type="entry name" value="HTH_BmrR"/>
    <property type="match status" value="1"/>
</dbReference>
<keyword evidence="7" id="KW-0239">DNA-directed DNA polymerase</keyword>
<dbReference type="PROSITE" id="PS00552">
    <property type="entry name" value="HTH_MERR_1"/>
    <property type="match status" value="1"/>
</dbReference>
<evidence type="ECO:0000256" key="8">
    <source>
        <dbReference type="ARBA" id="ARBA00023125"/>
    </source>
</evidence>
<comment type="similarity">
    <text evidence="2">Belongs to the beta sliding clamp family.</text>
</comment>
<keyword evidence="6" id="KW-0235">DNA replication</keyword>
<dbReference type="Gene3D" id="1.10.1660.10">
    <property type="match status" value="1"/>
</dbReference>
<dbReference type="EMBL" id="BONX01000073">
    <property type="protein sequence ID" value="GIH01497.1"/>
    <property type="molecule type" value="Genomic_DNA"/>
</dbReference>
<dbReference type="Gene3D" id="3.10.150.10">
    <property type="entry name" value="DNA Polymerase III, subunit A, domain 2"/>
    <property type="match status" value="2"/>
</dbReference>
<evidence type="ECO:0000256" key="7">
    <source>
        <dbReference type="ARBA" id="ARBA00022932"/>
    </source>
</evidence>
<dbReference type="InterPro" id="IPR000551">
    <property type="entry name" value="MerR-type_HTH_dom"/>
</dbReference>
<evidence type="ECO:0000256" key="1">
    <source>
        <dbReference type="ARBA" id="ARBA00004496"/>
    </source>
</evidence>
<dbReference type="Proteomes" id="UP000621500">
    <property type="component" value="Unassembled WGS sequence"/>
</dbReference>
<dbReference type="SMART" id="SM00422">
    <property type="entry name" value="HTH_MERR"/>
    <property type="match status" value="1"/>
</dbReference>
<organism evidence="10 11">
    <name type="scientific">Plantactinospora mayteni</name>
    <dbReference type="NCBI Taxonomy" id="566021"/>
    <lineage>
        <taxon>Bacteria</taxon>
        <taxon>Bacillati</taxon>
        <taxon>Actinomycetota</taxon>
        <taxon>Actinomycetes</taxon>
        <taxon>Micromonosporales</taxon>
        <taxon>Micromonosporaceae</taxon>
        <taxon>Plantactinospora</taxon>
    </lineage>
</organism>
<dbReference type="InterPro" id="IPR022637">
    <property type="entry name" value="DNA_polIII_beta_cen"/>
</dbReference>
<evidence type="ECO:0000256" key="5">
    <source>
        <dbReference type="ARBA" id="ARBA00022695"/>
    </source>
</evidence>
<dbReference type="Pfam" id="PF02767">
    <property type="entry name" value="DNA_pol3_beta_2"/>
    <property type="match status" value="1"/>
</dbReference>
<evidence type="ECO:0000313" key="10">
    <source>
        <dbReference type="EMBL" id="GIH01497.1"/>
    </source>
</evidence>
<dbReference type="InterPro" id="IPR001001">
    <property type="entry name" value="DNA_polIII_beta"/>
</dbReference>
<keyword evidence="3" id="KW-0963">Cytoplasm</keyword>
<evidence type="ECO:0000256" key="3">
    <source>
        <dbReference type="ARBA" id="ARBA00022490"/>
    </source>
</evidence>
<dbReference type="SUPFAM" id="SSF46955">
    <property type="entry name" value="Putative DNA-binding domain"/>
    <property type="match status" value="1"/>
</dbReference>